<accession>A0ABC9SKZ4</accession>
<organism evidence="1 2">
    <name type="scientific">Leptospira borgpetersenii str. Brem 328</name>
    <dbReference type="NCBI Taxonomy" id="1049780"/>
    <lineage>
        <taxon>Bacteria</taxon>
        <taxon>Pseudomonadati</taxon>
        <taxon>Spirochaetota</taxon>
        <taxon>Spirochaetia</taxon>
        <taxon>Leptospirales</taxon>
        <taxon>Leptospiraceae</taxon>
        <taxon>Leptospira</taxon>
    </lineage>
</organism>
<reference evidence="1 2" key="1">
    <citation type="submission" date="2013-01" db="EMBL/GenBank/DDBJ databases">
        <authorList>
            <person name="Harkins D.M."/>
            <person name="Durkin A.S."/>
            <person name="Brinkac L.M."/>
            <person name="Haft D.H."/>
            <person name="Selengut J.D."/>
            <person name="Sanka R."/>
            <person name="DePew J."/>
            <person name="Purushe J."/>
            <person name="Hartskeerl R.A."/>
            <person name="Ahmed A."/>
            <person name="van der Linden H."/>
            <person name="Goris M.G.A."/>
            <person name="Vinetz J.M."/>
            <person name="Sutton G.G."/>
            <person name="Nierman W.C."/>
            <person name="Fouts D.E."/>
        </authorList>
    </citation>
    <scope>NUCLEOTIDE SEQUENCE [LARGE SCALE GENOMIC DNA]</scope>
    <source>
        <strain evidence="1 2">Brem 328</strain>
    </source>
</reference>
<dbReference type="AlphaFoldDB" id="A0ABC9SKZ4"/>
<dbReference type="EMBL" id="AHMS02000018">
    <property type="protein sequence ID" value="EMN18406.1"/>
    <property type="molecule type" value="Genomic_DNA"/>
</dbReference>
<evidence type="ECO:0000313" key="2">
    <source>
        <dbReference type="Proteomes" id="UP000012166"/>
    </source>
</evidence>
<dbReference type="Proteomes" id="UP000012166">
    <property type="component" value="Unassembled WGS sequence"/>
</dbReference>
<name>A0ABC9SKZ4_LEPBO</name>
<evidence type="ECO:0000313" key="1">
    <source>
        <dbReference type="EMBL" id="EMN18406.1"/>
    </source>
</evidence>
<comment type="caution">
    <text evidence="1">The sequence shown here is derived from an EMBL/GenBank/DDBJ whole genome shotgun (WGS) entry which is preliminary data.</text>
</comment>
<sequence length="48" mass="6058">MCNTGFFLQKPFTFRNSFAQEYKKTFRKRNRIRRTKRVSWRYACFLID</sequence>
<proteinExistence type="predicted"/>
<gene>
    <name evidence="1" type="ORF">LEP1GSC056_0645</name>
</gene>
<protein>
    <submittedName>
        <fullName evidence="1">Uncharacterized protein</fullName>
    </submittedName>
</protein>